<accession>A0AAQ3QU00</accession>
<dbReference type="Proteomes" id="UP001327560">
    <property type="component" value="Chromosome 9"/>
</dbReference>
<keyword evidence="2" id="KW-1185">Reference proteome</keyword>
<sequence length="179" mass="19741">MMKSSKRGDATSFAATAPVPAEAAVPWNLRRNRAICNLSVEERNENAVSATAGQRLNRSEKGNKRTFSISLLRAEINKDFLAITGKKASARPKKQPRAVQRQIDALTTALIIITHRSSALDTEELMEKTCYANIDIAHEINVSDGEGQLYVRGGYDARFTPIIPMKSGFIVVVFGYDKL</sequence>
<dbReference type="Pfam" id="PF07797">
    <property type="entry name" value="DUF1639"/>
    <property type="match status" value="1"/>
</dbReference>
<proteinExistence type="predicted"/>
<gene>
    <name evidence="1" type="ORF">Cni_G29430</name>
</gene>
<name>A0AAQ3QU00_9LILI</name>
<protein>
    <submittedName>
        <fullName evidence="1">Uncharacterized protein</fullName>
    </submittedName>
</protein>
<evidence type="ECO:0000313" key="1">
    <source>
        <dbReference type="EMBL" id="WOL20625.1"/>
    </source>
</evidence>
<dbReference type="EMBL" id="CP136898">
    <property type="protein sequence ID" value="WOL20625.1"/>
    <property type="molecule type" value="Genomic_DNA"/>
</dbReference>
<dbReference type="PANTHER" id="PTHR33130">
    <property type="entry name" value="PUTATIVE (DUF1639)-RELATED"/>
    <property type="match status" value="1"/>
</dbReference>
<dbReference type="AlphaFoldDB" id="A0AAQ3QU00"/>
<organism evidence="1 2">
    <name type="scientific">Canna indica</name>
    <name type="common">Indian-shot</name>
    <dbReference type="NCBI Taxonomy" id="4628"/>
    <lineage>
        <taxon>Eukaryota</taxon>
        <taxon>Viridiplantae</taxon>
        <taxon>Streptophyta</taxon>
        <taxon>Embryophyta</taxon>
        <taxon>Tracheophyta</taxon>
        <taxon>Spermatophyta</taxon>
        <taxon>Magnoliopsida</taxon>
        <taxon>Liliopsida</taxon>
        <taxon>Zingiberales</taxon>
        <taxon>Cannaceae</taxon>
        <taxon>Canna</taxon>
    </lineage>
</organism>
<reference evidence="1 2" key="1">
    <citation type="submission" date="2023-10" db="EMBL/GenBank/DDBJ databases">
        <title>Chromosome-scale genome assembly provides insights into flower coloration mechanisms of Canna indica.</title>
        <authorList>
            <person name="Li C."/>
        </authorList>
    </citation>
    <scope>NUCLEOTIDE SEQUENCE [LARGE SCALE GENOMIC DNA]</scope>
    <source>
        <tissue evidence="1">Flower</tissue>
    </source>
</reference>
<evidence type="ECO:0000313" key="2">
    <source>
        <dbReference type="Proteomes" id="UP001327560"/>
    </source>
</evidence>
<dbReference type="PANTHER" id="PTHR33130:SF43">
    <property type="entry name" value="OS01G0688600 PROTEIN"/>
    <property type="match status" value="1"/>
</dbReference>
<dbReference type="InterPro" id="IPR012438">
    <property type="entry name" value="DUF1639"/>
</dbReference>